<feature type="signal peptide" evidence="1">
    <location>
        <begin position="1"/>
        <end position="17"/>
    </location>
</feature>
<evidence type="ECO:0000313" key="3">
    <source>
        <dbReference type="Proteomes" id="UP000286287"/>
    </source>
</evidence>
<sequence length="94" mass="10027">MRLLPLLSTLLLGSALATSLPLSVGVGNTCEVAARSSQAITLRCTASTPAPLDPREYSGVLPGHWHLIHSGRDVQGAQLYRYQLVSSASDLHFD</sequence>
<keyword evidence="1" id="KW-0732">Signal</keyword>
<evidence type="ECO:0000313" key="2">
    <source>
        <dbReference type="EMBL" id="RJF75211.1"/>
    </source>
</evidence>
<organism evidence="2 3">
    <name type="scientific">Deinococcus cavernae</name>
    <dbReference type="NCBI Taxonomy" id="2320857"/>
    <lineage>
        <taxon>Bacteria</taxon>
        <taxon>Thermotogati</taxon>
        <taxon>Deinococcota</taxon>
        <taxon>Deinococci</taxon>
        <taxon>Deinococcales</taxon>
        <taxon>Deinococcaceae</taxon>
        <taxon>Deinococcus</taxon>
    </lineage>
</organism>
<reference evidence="2 3" key="1">
    <citation type="submission" date="2018-09" db="EMBL/GenBank/DDBJ databases">
        <authorList>
            <person name="Zhu H."/>
        </authorList>
    </citation>
    <scope>NUCLEOTIDE SEQUENCE [LARGE SCALE GENOMIC DNA]</scope>
    <source>
        <strain evidence="2 3">K2S05-167</strain>
    </source>
</reference>
<dbReference type="RefSeq" id="WP_119760418.1">
    <property type="nucleotide sequence ID" value="NZ_QYUJ01000006.1"/>
</dbReference>
<feature type="chain" id="PRO_5019165331" description="Secreted protein" evidence="1">
    <location>
        <begin position="18"/>
        <end position="94"/>
    </location>
</feature>
<dbReference type="EMBL" id="QYUJ01000006">
    <property type="protein sequence ID" value="RJF75211.1"/>
    <property type="molecule type" value="Genomic_DNA"/>
</dbReference>
<accession>A0A418VGH0</accession>
<proteinExistence type="predicted"/>
<comment type="caution">
    <text evidence="2">The sequence shown here is derived from an EMBL/GenBank/DDBJ whole genome shotgun (WGS) entry which is preliminary data.</text>
</comment>
<name>A0A418VGH0_9DEIO</name>
<evidence type="ECO:0000256" key="1">
    <source>
        <dbReference type="SAM" id="SignalP"/>
    </source>
</evidence>
<dbReference type="AlphaFoldDB" id="A0A418VGH0"/>
<gene>
    <name evidence="2" type="ORF">D3875_01465</name>
</gene>
<evidence type="ECO:0008006" key="4">
    <source>
        <dbReference type="Google" id="ProtNLM"/>
    </source>
</evidence>
<protein>
    <recommendedName>
        <fullName evidence="4">Secreted protein</fullName>
    </recommendedName>
</protein>
<keyword evidence="3" id="KW-1185">Reference proteome</keyword>
<dbReference type="Proteomes" id="UP000286287">
    <property type="component" value="Unassembled WGS sequence"/>
</dbReference>